<organism evidence="10 11">
    <name type="scientific">Drosophila simulans</name>
    <name type="common">Fruit fly</name>
    <dbReference type="NCBI Taxonomy" id="7240"/>
    <lineage>
        <taxon>Eukaryota</taxon>
        <taxon>Metazoa</taxon>
        <taxon>Ecdysozoa</taxon>
        <taxon>Arthropoda</taxon>
        <taxon>Hexapoda</taxon>
        <taxon>Insecta</taxon>
        <taxon>Pterygota</taxon>
        <taxon>Neoptera</taxon>
        <taxon>Endopterygota</taxon>
        <taxon>Diptera</taxon>
        <taxon>Brachycera</taxon>
        <taxon>Muscomorpha</taxon>
        <taxon>Ephydroidea</taxon>
        <taxon>Drosophilidae</taxon>
        <taxon>Drosophila</taxon>
        <taxon>Sophophora</taxon>
    </lineage>
</organism>
<evidence type="ECO:0000256" key="4">
    <source>
        <dbReference type="ARBA" id="ARBA00023054"/>
    </source>
</evidence>
<evidence type="ECO:0000256" key="3">
    <source>
        <dbReference type="ARBA" id="ARBA00023018"/>
    </source>
</evidence>
<dbReference type="SUPFAM" id="SSF56059">
    <property type="entry name" value="Glutathione synthetase ATP-binding domain-like"/>
    <property type="match status" value="1"/>
</dbReference>
<comment type="similarity">
    <text evidence="5">Belongs to the Homer family.</text>
</comment>
<evidence type="ECO:0000256" key="5">
    <source>
        <dbReference type="ARBA" id="ARBA00023606"/>
    </source>
</evidence>
<accession>B4Q510</accession>
<dbReference type="GO" id="GO:0070736">
    <property type="term" value="F:protein-glycine ligase activity, initiating"/>
    <property type="evidence" value="ECO:0007669"/>
    <property type="project" value="EnsemblMetazoa"/>
</dbReference>
<dbReference type="PANTHER" id="PTHR10918">
    <property type="entry name" value="HOMER"/>
    <property type="match status" value="1"/>
</dbReference>
<feature type="compositionally biased region" description="Polar residues" evidence="8">
    <location>
        <begin position="623"/>
        <end position="643"/>
    </location>
</feature>
<dbReference type="AlphaFoldDB" id="B4Q510"/>
<evidence type="ECO:0000256" key="7">
    <source>
        <dbReference type="SAM" id="Coils"/>
    </source>
</evidence>
<name>B4Q510_DROSI</name>
<feature type="compositionally biased region" description="Polar residues" evidence="8">
    <location>
        <begin position="581"/>
        <end position="599"/>
    </location>
</feature>
<dbReference type="STRING" id="7240.B4Q510"/>
<dbReference type="InterPro" id="IPR000697">
    <property type="entry name" value="WH1/EVH1_dom"/>
</dbReference>
<dbReference type="GO" id="GO:0015630">
    <property type="term" value="C:microtubule cytoskeleton"/>
    <property type="evidence" value="ECO:0007669"/>
    <property type="project" value="EnsemblMetazoa"/>
</dbReference>
<dbReference type="GO" id="GO:0045938">
    <property type="term" value="P:positive regulation of circadian sleep/wake cycle, sleep"/>
    <property type="evidence" value="ECO:0007669"/>
    <property type="project" value="EnsemblMetazoa"/>
</dbReference>
<feature type="domain" description="WH1" evidence="9">
    <location>
        <begin position="463"/>
        <end position="575"/>
    </location>
</feature>
<sequence length="859" mass="96612">MQTRPSSEPHRSRDQVTDGDRNRDQPQKCASATLAKKPKCERNIMSRFLEHMPVDFLWTNRKEKCDYIDQAKNPGMTINKFHRAPFTSKEGLCSQLRDFHWFFEEGTAEMYFPRCYNVWSPEELGEFIENFKLTACVAFLRAMLCKYHKQGSDAVFSCSGKIPYSAIDFAYKRLVEFIDSCQHNDIDFEDPPKIWEHEWDAFLFQHQQLVNEDGRIQHDGGQRLEPMVKSCLSLVDKMKVHWPQYSLDGYQNLWIVKPANKCRGRGIILMDNLKKILGVVNPSIASKSRYVVQKYIERPLILFQTKFDIRQWFLITNTQPLVVWFYRESYLRFSSQEYSLSNHHESVHLTNYAHQKSTPMESGTAPAQREHVGLLLLPGVPPSNWQVQHVVGAYISRNAQGHRWLYAGLPGEHGPTAQHLRVFRRGLHDLREFLSLAHRDQLQSGSRSHHECDGAHVSPVFGGCCQGEQPIFTCQAHVFHIDPKTKRTWITASMKAVNVSFFYDSSRNLYRIISVEGTKAVINSTITPNMTFTQTSQKFGQWSDVRANTVYGLGFASEAELTKFVEKFQEVKEATKNAMKSANGSNAVTPTTSANTSPISGRAVGSMQNDNTAIDPHTVEPPNMSNTNTQNANPDSPSHKLLNTSDVKADIGSATPSPQPTSGVTGGGGVTISSGGSIVGMHTGPGAGATAEQQLKYENERLKMALAQSCANAKKWEIELATLKNNNIRLTSALQESTANVDEWKRQLHTYKEENIRLKRDMEQLCVGGGGVAAAGGGATEDELRREVATLKARTEQLQKELMQQELELKSANISLREKSNDQTLAKLSEVNGVFAKHLSELYGVQKDMESIIQLAKCT</sequence>
<dbReference type="OrthoDB" id="202825at2759"/>
<dbReference type="GO" id="GO:0007216">
    <property type="term" value="P:G protein-coupled glutamate receptor signaling pathway"/>
    <property type="evidence" value="ECO:0007669"/>
    <property type="project" value="InterPro"/>
</dbReference>
<protein>
    <submittedName>
        <fullName evidence="10">GD22547</fullName>
    </submittedName>
</protein>
<dbReference type="GO" id="GO:0014069">
    <property type="term" value="C:postsynaptic density"/>
    <property type="evidence" value="ECO:0007669"/>
    <property type="project" value="UniProtKB-SubCell"/>
</dbReference>
<evidence type="ECO:0000259" key="9">
    <source>
        <dbReference type="PROSITE" id="PS50229"/>
    </source>
</evidence>
<keyword evidence="11" id="KW-1185">Reference proteome</keyword>
<dbReference type="Pfam" id="PF03133">
    <property type="entry name" value="TTL"/>
    <property type="match status" value="1"/>
</dbReference>
<dbReference type="PROSITE" id="PS51221">
    <property type="entry name" value="TTL"/>
    <property type="match status" value="1"/>
</dbReference>
<dbReference type="Proteomes" id="UP000000304">
    <property type="component" value="Chromosome 2L"/>
</dbReference>
<evidence type="ECO:0000256" key="8">
    <source>
        <dbReference type="SAM" id="MobiDB-lite"/>
    </source>
</evidence>
<keyword evidence="3" id="KW-0770">Synapse</keyword>
<dbReference type="SMR" id="B4Q510"/>
<feature type="coiled-coil region" evidence="7">
    <location>
        <begin position="706"/>
        <end position="822"/>
    </location>
</feature>
<dbReference type="InterPro" id="IPR044100">
    <property type="entry name" value="Homer_EVH1"/>
</dbReference>
<dbReference type="GO" id="GO:0070737">
    <property type="term" value="F:protein-glycine ligase activity, elongating"/>
    <property type="evidence" value="ECO:0007669"/>
    <property type="project" value="EnsemblMetazoa"/>
</dbReference>
<evidence type="ECO:0000313" key="10">
    <source>
        <dbReference type="EMBL" id="EDX04002.1"/>
    </source>
</evidence>
<dbReference type="Pfam" id="PF00568">
    <property type="entry name" value="WH1"/>
    <property type="match status" value="1"/>
</dbReference>
<dbReference type="Gene3D" id="3.30.470.20">
    <property type="entry name" value="ATP-grasp fold, B domain"/>
    <property type="match status" value="1"/>
</dbReference>
<feature type="region of interest" description="Disordered" evidence="8">
    <location>
        <begin position="581"/>
        <end position="643"/>
    </location>
</feature>
<dbReference type="SMART" id="SM00461">
    <property type="entry name" value="WH1"/>
    <property type="match status" value="1"/>
</dbReference>
<comment type="subcellular location">
    <subcellularLocation>
        <location evidence="1">Cytoplasm</location>
    </subcellularLocation>
    <subcellularLocation>
        <location evidence="6">Postsynaptic density</location>
    </subcellularLocation>
</comment>
<keyword evidence="4 7" id="KW-0175">Coiled coil</keyword>
<feature type="region of interest" description="Disordered" evidence="8">
    <location>
        <begin position="1"/>
        <end position="32"/>
    </location>
</feature>
<evidence type="ECO:0000256" key="2">
    <source>
        <dbReference type="ARBA" id="ARBA00022490"/>
    </source>
</evidence>
<dbReference type="Gene3D" id="2.30.29.30">
    <property type="entry name" value="Pleckstrin-homology domain (PH domain)/Phosphotyrosine-binding domain (PTB)"/>
    <property type="match status" value="1"/>
</dbReference>
<dbReference type="EMBL" id="CM000361">
    <property type="protein sequence ID" value="EDX04002.1"/>
    <property type="molecule type" value="Genomic_DNA"/>
</dbReference>
<dbReference type="GO" id="GO:0030425">
    <property type="term" value="C:dendrite"/>
    <property type="evidence" value="ECO:0007669"/>
    <property type="project" value="EnsemblMetazoa"/>
</dbReference>
<evidence type="ECO:0000256" key="6">
    <source>
        <dbReference type="ARBA" id="ARBA00034105"/>
    </source>
</evidence>
<feature type="compositionally biased region" description="Basic and acidic residues" evidence="8">
    <location>
        <begin position="7"/>
        <end position="26"/>
    </location>
</feature>
<dbReference type="InterPro" id="IPR004344">
    <property type="entry name" value="TTL/TTLL_fam"/>
</dbReference>
<dbReference type="Bgee" id="FBgn0193948">
    <property type="expression patterns" value="Expressed in embryo and 3 other cell types or tissues"/>
</dbReference>
<dbReference type="GO" id="GO:0035256">
    <property type="term" value="F:G protein-coupled glutamate receptor binding"/>
    <property type="evidence" value="ECO:0007669"/>
    <property type="project" value="InterPro"/>
</dbReference>
<dbReference type="SUPFAM" id="SSF50729">
    <property type="entry name" value="PH domain-like"/>
    <property type="match status" value="1"/>
</dbReference>
<dbReference type="GO" id="GO:0048149">
    <property type="term" value="P:behavioral response to ethanol"/>
    <property type="evidence" value="ECO:0007669"/>
    <property type="project" value="EnsemblMetazoa"/>
</dbReference>
<dbReference type="InterPro" id="IPR045027">
    <property type="entry name" value="Homer"/>
</dbReference>
<dbReference type="InterPro" id="IPR011993">
    <property type="entry name" value="PH-like_dom_sf"/>
</dbReference>
<evidence type="ECO:0000256" key="1">
    <source>
        <dbReference type="ARBA" id="ARBA00004496"/>
    </source>
</evidence>
<evidence type="ECO:0000313" key="11">
    <source>
        <dbReference type="Proteomes" id="UP000000304"/>
    </source>
</evidence>
<gene>
    <name evidence="10" type="primary">Dsim\GD22547</name>
    <name evidence="10" type="ORF">Dsim_GD22547</name>
</gene>
<dbReference type="PROSITE" id="PS50229">
    <property type="entry name" value="WH1"/>
    <property type="match status" value="1"/>
</dbReference>
<dbReference type="CDD" id="cd01206">
    <property type="entry name" value="EVH1_Homer_Vesl"/>
    <property type="match status" value="1"/>
</dbReference>
<keyword evidence="2" id="KW-0963">Cytoplasm</keyword>
<dbReference type="FunFam" id="2.30.29.30:FF:000014">
    <property type="entry name" value="Homer homolog 1 (Drosophila)"/>
    <property type="match status" value="1"/>
</dbReference>
<dbReference type="GO" id="GO:0005783">
    <property type="term" value="C:endoplasmic reticulum"/>
    <property type="evidence" value="ECO:0007669"/>
    <property type="project" value="EnsemblMetazoa"/>
</dbReference>
<reference evidence="10 11" key="1">
    <citation type="journal article" date="2007" name="Nature">
        <title>Evolution of genes and genomes on the Drosophila phylogeny.</title>
        <authorList>
            <consortium name="Drosophila 12 Genomes Consortium"/>
            <person name="Clark A.G."/>
            <person name="Eisen M.B."/>
            <person name="Smith D.R."/>
            <person name="Bergman C.M."/>
            <person name="Oliver B."/>
            <person name="Markow T.A."/>
            <person name="Kaufman T.C."/>
            <person name="Kellis M."/>
            <person name="Gelbart W."/>
            <person name="Iyer V.N."/>
            <person name="Pollard D.A."/>
            <person name="Sackton T.B."/>
            <person name="Larracuente A.M."/>
            <person name="Singh N.D."/>
            <person name="Abad J.P."/>
            <person name="Abt D.N."/>
            <person name="Adryan B."/>
            <person name="Aguade M."/>
            <person name="Akashi H."/>
            <person name="Anderson W.W."/>
            <person name="Aquadro C.F."/>
            <person name="Ardell D.H."/>
            <person name="Arguello R."/>
            <person name="Artieri C.G."/>
            <person name="Barbash D.A."/>
            <person name="Barker D."/>
            <person name="Barsanti P."/>
            <person name="Batterham P."/>
            <person name="Batzoglou S."/>
            <person name="Begun D."/>
            <person name="Bhutkar A."/>
            <person name="Blanco E."/>
            <person name="Bosak S.A."/>
            <person name="Bradley R.K."/>
            <person name="Brand A.D."/>
            <person name="Brent M.R."/>
            <person name="Brooks A.N."/>
            <person name="Brown R.H."/>
            <person name="Butlin R.K."/>
            <person name="Caggese C."/>
            <person name="Calvi B.R."/>
            <person name="Bernardo de Carvalho A."/>
            <person name="Caspi A."/>
            <person name="Castrezana S."/>
            <person name="Celniker S.E."/>
            <person name="Chang J.L."/>
            <person name="Chapple C."/>
            <person name="Chatterji S."/>
            <person name="Chinwalla A."/>
            <person name="Civetta A."/>
            <person name="Clifton S.W."/>
            <person name="Comeron J.M."/>
            <person name="Costello J.C."/>
            <person name="Coyne J.A."/>
            <person name="Daub J."/>
            <person name="David R.G."/>
            <person name="Delcher A.L."/>
            <person name="Delehaunty K."/>
            <person name="Do C.B."/>
            <person name="Ebling H."/>
            <person name="Edwards K."/>
            <person name="Eickbush T."/>
            <person name="Evans J.D."/>
            <person name="Filipski A."/>
            <person name="Findeiss S."/>
            <person name="Freyhult E."/>
            <person name="Fulton L."/>
            <person name="Fulton R."/>
            <person name="Garcia A.C."/>
            <person name="Gardiner A."/>
            <person name="Garfield D.A."/>
            <person name="Garvin B.E."/>
            <person name="Gibson G."/>
            <person name="Gilbert D."/>
            <person name="Gnerre S."/>
            <person name="Godfrey J."/>
            <person name="Good R."/>
            <person name="Gotea V."/>
            <person name="Gravely B."/>
            <person name="Greenberg A.J."/>
            <person name="Griffiths-Jones S."/>
            <person name="Gross S."/>
            <person name="Guigo R."/>
            <person name="Gustafson E.A."/>
            <person name="Haerty W."/>
            <person name="Hahn M.W."/>
            <person name="Halligan D.L."/>
            <person name="Halpern A.L."/>
            <person name="Halter G.M."/>
            <person name="Han M.V."/>
            <person name="Heger A."/>
            <person name="Hillier L."/>
            <person name="Hinrichs A.S."/>
            <person name="Holmes I."/>
            <person name="Hoskins R.A."/>
            <person name="Hubisz M.J."/>
            <person name="Hultmark D."/>
            <person name="Huntley M.A."/>
            <person name="Jaffe D.B."/>
            <person name="Jagadeeshan S."/>
            <person name="Jeck W.R."/>
            <person name="Johnson J."/>
            <person name="Jones C.D."/>
            <person name="Jordan W.C."/>
            <person name="Karpen G.H."/>
            <person name="Kataoka E."/>
            <person name="Keightley P.D."/>
            <person name="Kheradpour P."/>
            <person name="Kirkness E.F."/>
            <person name="Koerich L.B."/>
            <person name="Kristiansen K."/>
            <person name="Kudrna D."/>
            <person name="Kulathinal R.J."/>
            <person name="Kumar S."/>
            <person name="Kwok R."/>
            <person name="Lander E."/>
            <person name="Langley C.H."/>
            <person name="Lapoint R."/>
            <person name="Lazzaro B.P."/>
            <person name="Lee S.J."/>
            <person name="Levesque L."/>
            <person name="Li R."/>
            <person name="Lin C.F."/>
            <person name="Lin M.F."/>
            <person name="Lindblad-Toh K."/>
            <person name="Llopart A."/>
            <person name="Long M."/>
            <person name="Low L."/>
            <person name="Lozovsky E."/>
            <person name="Lu J."/>
            <person name="Luo M."/>
            <person name="Machado C.A."/>
            <person name="Makalowski W."/>
            <person name="Marzo M."/>
            <person name="Matsuda M."/>
            <person name="Matzkin L."/>
            <person name="McAllister B."/>
            <person name="McBride C.S."/>
            <person name="McKernan B."/>
            <person name="McKernan K."/>
            <person name="Mendez-Lago M."/>
            <person name="Minx P."/>
            <person name="Mollenhauer M.U."/>
            <person name="Montooth K."/>
            <person name="Mount S.M."/>
            <person name="Mu X."/>
            <person name="Myers E."/>
            <person name="Negre B."/>
            <person name="Newfeld S."/>
            <person name="Nielsen R."/>
            <person name="Noor M.A."/>
            <person name="O'Grady P."/>
            <person name="Pachter L."/>
            <person name="Papaceit M."/>
            <person name="Parisi M.J."/>
            <person name="Parisi M."/>
            <person name="Parts L."/>
            <person name="Pedersen J.S."/>
            <person name="Pesole G."/>
            <person name="Phillippy A.M."/>
            <person name="Ponting C.P."/>
            <person name="Pop M."/>
            <person name="Porcelli D."/>
            <person name="Powell J.R."/>
            <person name="Prohaska S."/>
            <person name="Pruitt K."/>
            <person name="Puig M."/>
            <person name="Quesneville H."/>
            <person name="Ram K.R."/>
            <person name="Rand D."/>
            <person name="Rasmussen M.D."/>
            <person name="Reed L.K."/>
            <person name="Reenan R."/>
            <person name="Reily A."/>
            <person name="Remington K.A."/>
            <person name="Rieger T.T."/>
            <person name="Ritchie M.G."/>
            <person name="Robin C."/>
            <person name="Rogers Y.H."/>
            <person name="Rohde C."/>
            <person name="Rozas J."/>
            <person name="Rubenfield M.J."/>
            <person name="Ruiz A."/>
            <person name="Russo S."/>
            <person name="Salzberg S.L."/>
            <person name="Sanchez-Gracia A."/>
            <person name="Saranga D.J."/>
            <person name="Sato H."/>
            <person name="Schaeffer S.W."/>
            <person name="Schatz M.C."/>
            <person name="Schlenke T."/>
            <person name="Schwartz R."/>
            <person name="Segarra C."/>
            <person name="Singh R.S."/>
            <person name="Sirot L."/>
            <person name="Sirota M."/>
            <person name="Sisneros N.B."/>
            <person name="Smith C.D."/>
            <person name="Smith T.F."/>
            <person name="Spieth J."/>
            <person name="Stage D.E."/>
            <person name="Stark A."/>
            <person name="Stephan W."/>
            <person name="Strausberg R.L."/>
            <person name="Strempel S."/>
            <person name="Sturgill D."/>
            <person name="Sutton G."/>
            <person name="Sutton G.G."/>
            <person name="Tao W."/>
            <person name="Teichmann S."/>
            <person name="Tobari Y.N."/>
            <person name="Tomimura Y."/>
            <person name="Tsolas J.M."/>
            <person name="Valente V.L."/>
            <person name="Venter E."/>
            <person name="Venter J.C."/>
            <person name="Vicario S."/>
            <person name="Vieira F.G."/>
            <person name="Vilella A.J."/>
            <person name="Villasante A."/>
            <person name="Walenz B."/>
            <person name="Wang J."/>
            <person name="Wasserman M."/>
            <person name="Watts T."/>
            <person name="Wilson D."/>
            <person name="Wilson R.K."/>
            <person name="Wing R.A."/>
            <person name="Wolfner M.F."/>
            <person name="Wong A."/>
            <person name="Wong G.K."/>
            <person name="Wu C.I."/>
            <person name="Wu G."/>
            <person name="Yamamoto D."/>
            <person name="Yang H.P."/>
            <person name="Yang S.P."/>
            <person name="Yorke J.A."/>
            <person name="Yoshida K."/>
            <person name="Zdobnov E."/>
            <person name="Zhang P."/>
            <person name="Zhang Y."/>
            <person name="Zimin A.V."/>
            <person name="Baldwin J."/>
            <person name="Abdouelleil A."/>
            <person name="Abdulkadir J."/>
            <person name="Abebe A."/>
            <person name="Abera B."/>
            <person name="Abreu J."/>
            <person name="Acer S.C."/>
            <person name="Aftuck L."/>
            <person name="Alexander A."/>
            <person name="An P."/>
            <person name="Anderson E."/>
            <person name="Anderson S."/>
            <person name="Arachi H."/>
            <person name="Azer M."/>
            <person name="Bachantsang P."/>
            <person name="Barry A."/>
            <person name="Bayul T."/>
            <person name="Berlin A."/>
            <person name="Bessette D."/>
            <person name="Bloom T."/>
            <person name="Blye J."/>
            <person name="Boguslavskiy L."/>
            <person name="Bonnet C."/>
            <person name="Boukhgalter B."/>
            <person name="Bourzgui I."/>
            <person name="Brown A."/>
            <person name="Cahill P."/>
            <person name="Channer S."/>
            <person name="Cheshatsang Y."/>
            <person name="Chuda L."/>
            <person name="Citroen M."/>
            <person name="Collymore A."/>
            <person name="Cooke P."/>
            <person name="Costello M."/>
            <person name="D'Aco K."/>
            <person name="Daza R."/>
            <person name="De Haan G."/>
            <person name="DeGray S."/>
            <person name="DeMaso C."/>
            <person name="Dhargay N."/>
            <person name="Dooley K."/>
            <person name="Dooley E."/>
            <person name="Doricent M."/>
            <person name="Dorje P."/>
            <person name="Dorjee K."/>
            <person name="Dupes A."/>
            <person name="Elong R."/>
            <person name="Falk J."/>
            <person name="Farina A."/>
            <person name="Faro S."/>
            <person name="Ferguson D."/>
            <person name="Fisher S."/>
            <person name="Foley C.D."/>
            <person name="Franke A."/>
            <person name="Friedrich D."/>
            <person name="Gadbois L."/>
            <person name="Gearin G."/>
            <person name="Gearin C.R."/>
            <person name="Giannoukos G."/>
            <person name="Goode T."/>
            <person name="Graham J."/>
            <person name="Grandbois E."/>
            <person name="Grewal S."/>
            <person name="Gyaltsen K."/>
            <person name="Hafez N."/>
            <person name="Hagos B."/>
            <person name="Hall J."/>
            <person name="Henson C."/>
            <person name="Hollinger A."/>
            <person name="Honan T."/>
            <person name="Huard M.D."/>
            <person name="Hughes L."/>
            <person name="Hurhula B."/>
            <person name="Husby M.E."/>
            <person name="Kamat A."/>
            <person name="Kanga B."/>
            <person name="Kashin S."/>
            <person name="Khazanovich D."/>
            <person name="Kisner P."/>
            <person name="Lance K."/>
            <person name="Lara M."/>
            <person name="Lee W."/>
            <person name="Lennon N."/>
            <person name="Letendre F."/>
            <person name="LeVine R."/>
            <person name="Lipovsky A."/>
            <person name="Liu X."/>
            <person name="Liu J."/>
            <person name="Liu S."/>
            <person name="Lokyitsang T."/>
            <person name="Lokyitsang Y."/>
            <person name="Lubonja R."/>
            <person name="Lui A."/>
            <person name="MacDonald P."/>
            <person name="Magnisalis V."/>
            <person name="Maru K."/>
            <person name="Matthews C."/>
            <person name="McCusker W."/>
            <person name="McDonough S."/>
            <person name="Mehta T."/>
            <person name="Meldrim J."/>
            <person name="Meneus L."/>
            <person name="Mihai O."/>
            <person name="Mihalev A."/>
            <person name="Mihova T."/>
            <person name="Mittelman R."/>
            <person name="Mlenga V."/>
            <person name="Montmayeur A."/>
            <person name="Mulrain L."/>
            <person name="Navidi A."/>
            <person name="Naylor J."/>
            <person name="Negash T."/>
            <person name="Nguyen T."/>
            <person name="Nguyen N."/>
            <person name="Nicol R."/>
            <person name="Norbu C."/>
            <person name="Norbu N."/>
            <person name="Novod N."/>
            <person name="O'Neill B."/>
            <person name="Osman S."/>
            <person name="Markiewicz E."/>
            <person name="Oyono O.L."/>
            <person name="Patti C."/>
            <person name="Phunkhang P."/>
            <person name="Pierre F."/>
            <person name="Priest M."/>
            <person name="Raghuraman S."/>
            <person name="Rege F."/>
            <person name="Reyes R."/>
            <person name="Rise C."/>
            <person name="Rogov P."/>
            <person name="Ross K."/>
            <person name="Ryan E."/>
            <person name="Settipalli S."/>
            <person name="Shea T."/>
            <person name="Sherpa N."/>
            <person name="Shi L."/>
            <person name="Shih D."/>
            <person name="Sparrow T."/>
            <person name="Spaulding J."/>
            <person name="Stalker J."/>
            <person name="Stange-Thomann N."/>
            <person name="Stavropoulos S."/>
            <person name="Stone C."/>
            <person name="Strader C."/>
            <person name="Tesfaye S."/>
            <person name="Thomson T."/>
            <person name="Thoulutsang Y."/>
            <person name="Thoulutsang D."/>
            <person name="Topham K."/>
            <person name="Topping I."/>
            <person name="Tsamla T."/>
            <person name="Vassiliev H."/>
            <person name="Vo A."/>
            <person name="Wangchuk T."/>
            <person name="Wangdi T."/>
            <person name="Weiand M."/>
            <person name="Wilkinson J."/>
            <person name="Wilson A."/>
            <person name="Yadav S."/>
            <person name="Young G."/>
            <person name="Yu Q."/>
            <person name="Zembek L."/>
            <person name="Zhong D."/>
            <person name="Zimmer A."/>
            <person name="Zwirko Z."/>
            <person name="Jaffe D.B."/>
            <person name="Alvarez P."/>
            <person name="Brockman W."/>
            <person name="Butler J."/>
            <person name="Chin C."/>
            <person name="Gnerre S."/>
            <person name="Grabherr M."/>
            <person name="Kleber M."/>
            <person name="Mauceli E."/>
            <person name="MacCallum I."/>
        </authorList>
    </citation>
    <scope>NUCLEOTIDE SEQUENCE [LARGE SCALE GENOMIC DNA]</scope>
    <source>
        <strain evidence="11">white501</strain>
    </source>
</reference>
<proteinExistence type="inferred from homology"/>
<dbReference type="GO" id="GO:0040012">
    <property type="term" value="P:regulation of locomotion"/>
    <property type="evidence" value="ECO:0007669"/>
    <property type="project" value="EnsemblMetazoa"/>
</dbReference>
<dbReference type="HOGENOM" id="CLU_332965_0_0_1"/>